<dbReference type="SUPFAM" id="SSF58014">
    <property type="entry name" value="Coiled-coil domain of nucleotide exchange factor GrpE"/>
    <property type="match status" value="1"/>
</dbReference>
<dbReference type="Gene3D" id="2.30.22.10">
    <property type="entry name" value="Head domain of nucleotide exchange factor GrpE"/>
    <property type="match status" value="1"/>
</dbReference>
<name>A0A1Q9E1X4_SYMMI</name>
<dbReference type="PANTHER" id="PTHR21237:SF23">
    <property type="entry name" value="GRPE PROTEIN HOMOLOG, MITOCHONDRIAL"/>
    <property type="match status" value="1"/>
</dbReference>
<protein>
    <submittedName>
        <fullName evidence="4">GrpE protein-like, mitochondrial</fullName>
    </submittedName>
</protein>
<keyword evidence="2" id="KW-0143">Chaperone</keyword>
<gene>
    <name evidence="4" type="primary">MGE1</name>
    <name evidence="4" type="ORF">AK812_SmicGene15840</name>
</gene>
<comment type="caution">
    <text evidence="4">The sequence shown here is derived from an EMBL/GenBank/DDBJ whole genome shotgun (WGS) entry which is preliminary data.</text>
</comment>
<dbReference type="GO" id="GO:0000774">
    <property type="term" value="F:adenyl-nucleotide exchange factor activity"/>
    <property type="evidence" value="ECO:0007669"/>
    <property type="project" value="InterPro"/>
</dbReference>
<evidence type="ECO:0000313" key="5">
    <source>
        <dbReference type="Proteomes" id="UP000186817"/>
    </source>
</evidence>
<dbReference type="EMBL" id="LSRX01000292">
    <property type="protein sequence ID" value="OLQ01413.1"/>
    <property type="molecule type" value="Genomic_DNA"/>
</dbReference>
<dbReference type="Gene3D" id="3.90.20.20">
    <property type="match status" value="1"/>
</dbReference>
<organism evidence="4 5">
    <name type="scientific">Symbiodinium microadriaticum</name>
    <name type="common">Dinoflagellate</name>
    <name type="synonym">Zooxanthella microadriatica</name>
    <dbReference type="NCBI Taxonomy" id="2951"/>
    <lineage>
        <taxon>Eukaryota</taxon>
        <taxon>Sar</taxon>
        <taxon>Alveolata</taxon>
        <taxon>Dinophyceae</taxon>
        <taxon>Suessiales</taxon>
        <taxon>Symbiodiniaceae</taxon>
        <taxon>Symbiodinium</taxon>
    </lineage>
</organism>
<accession>A0A1Q9E1X4</accession>
<dbReference type="PRINTS" id="PR00773">
    <property type="entry name" value="GRPEPROTEIN"/>
</dbReference>
<dbReference type="GO" id="GO:0042803">
    <property type="term" value="F:protein homodimerization activity"/>
    <property type="evidence" value="ECO:0007669"/>
    <property type="project" value="InterPro"/>
</dbReference>
<dbReference type="CDD" id="cd00446">
    <property type="entry name" value="GrpE"/>
    <property type="match status" value="1"/>
</dbReference>
<dbReference type="Pfam" id="PF01025">
    <property type="entry name" value="GrpE"/>
    <property type="match status" value="1"/>
</dbReference>
<dbReference type="GO" id="GO:0006457">
    <property type="term" value="P:protein folding"/>
    <property type="evidence" value="ECO:0007669"/>
    <property type="project" value="InterPro"/>
</dbReference>
<comment type="similarity">
    <text evidence="1 3">Belongs to the GrpE family.</text>
</comment>
<evidence type="ECO:0000313" key="4">
    <source>
        <dbReference type="EMBL" id="OLQ01413.1"/>
    </source>
</evidence>
<proteinExistence type="inferred from homology"/>
<sequence length="588" mass="63314">MMGQRFTGFGLVAEPELAVVNIDAATLVPALVNGARPADIAVDEWDAMTQLVEKDALKNPARFGLGTALMGVADYLKDGHADGRSLQVFLSRHAPEVVADAVTNIDVAAAITQFEADTAGAAPVAVTGTGTAGAPSHFPGVPVPFQASALPTEMRRRSFCTDQADSESPDLEELRQKIAEAQEQLQELDDKLKASKADLQQAIRRHSQDLDNENKYSYTKFALSLLHVPDNLERAIDSVKTDELDECEDLKQEVEGVKNIRHTVEEALAKFGIHKMKALDADFDPAHHEAMFAMEMPGKEPNKIFHVMEPGYMIHDRTLRAAKSELAPLIGAVFNVTIDLDGEEGCEEEECREEDVVVGEGARVRPQSLMAAQWEDFTVAAGDAGKASNKAEEAPPADVTPHAKTTATTMSGAPPTIPKDQELLLKLERFSGVAGETFRPFLRPLYSCMVTDTIASDTVISAPARYFADFVALATGLRSPDEGGEMPVGGLNHLVSRYRDLCAPMTAVPGGGQIFKLQVLASGTLGHDVFTGIISAVGAILTIPPDWGFAMSDWTKRLDGLLPQKIGSNGCPEDCAHDLQSGGWKLFV</sequence>
<dbReference type="AlphaFoldDB" id="A0A1Q9E1X4"/>
<dbReference type="PANTHER" id="PTHR21237">
    <property type="entry name" value="GRPE PROTEIN"/>
    <property type="match status" value="1"/>
</dbReference>
<dbReference type="SUPFAM" id="SSF51064">
    <property type="entry name" value="Head domain of nucleotide exchange factor GrpE"/>
    <property type="match status" value="1"/>
</dbReference>
<evidence type="ECO:0000256" key="3">
    <source>
        <dbReference type="RuleBase" id="RU004478"/>
    </source>
</evidence>
<dbReference type="GO" id="GO:0051082">
    <property type="term" value="F:unfolded protein binding"/>
    <property type="evidence" value="ECO:0007669"/>
    <property type="project" value="TreeGrafter"/>
</dbReference>
<evidence type="ECO:0000256" key="1">
    <source>
        <dbReference type="ARBA" id="ARBA00009054"/>
    </source>
</evidence>
<dbReference type="Proteomes" id="UP000186817">
    <property type="component" value="Unassembled WGS sequence"/>
</dbReference>
<dbReference type="InterPro" id="IPR013805">
    <property type="entry name" value="GrpE_CC"/>
</dbReference>
<dbReference type="HAMAP" id="MF_01151">
    <property type="entry name" value="GrpE"/>
    <property type="match status" value="1"/>
</dbReference>
<keyword evidence="5" id="KW-1185">Reference proteome</keyword>
<evidence type="ECO:0000256" key="2">
    <source>
        <dbReference type="ARBA" id="ARBA00023186"/>
    </source>
</evidence>
<dbReference type="InterPro" id="IPR009012">
    <property type="entry name" value="GrpE_head"/>
</dbReference>
<dbReference type="GO" id="GO:0051087">
    <property type="term" value="F:protein-folding chaperone binding"/>
    <property type="evidence" value="ECO:0007669"/>
    <property type="project" value="InterPro"/>
</dbReference>
<reference evidence="4 5" key="1">
    <citation type="submission" date="2016-02" db="EMBL/GenBank/DDBJ databases">
        <title>Genome analysis of coral dinoflagellate symbionts highlights evolutionary adaptations to a symbiotic lifestyle.</title>
        <authorList>
            <person name="Aranda M."/>
            <person name="Li Y."/>
            <person name="Liew Y.J."/>
            <person name="Baumgarten S."/>
            <person name="Simakov O."/>
            <person name="Wilson M."/>
            <person name="Piel J."/>
            <person name="Ashoor H."/>
            <person name="Bougouffa S."/>
            <person name="Bajic V.B."/>
            <person name="Ryu T."/>
            <person name="Ravasi T."/>
            <person name="Bayer T."/>
            <person name="Micklem G."/>
            <person name="Kim H."/>
            <person name="Bhak J."/>
            <person name="Lajeunesse T.C."/>
            <person name="Voolstra C.R."/>
        </authorList>
    </citation>
    <scope>NUCLEOTIDE SEQUENCE [LARGE SCALE GENOMIC DNA]</scope>
    <source>
        <strain evidence="4 5">CCMP2467</strain>
    </source>
</reference>
<dbReference type="OrthoDB" id="416811at2759"/>
<dbReference type="InterPro" id="IPR000740">
    <property type="entry name" value="GrpE"/>
</dbReference>